<protein>
    <recommendedName>
        <fullName evidence="1">Polysaccharide pyruvyl transferase domain-containing protein</fullName>
    </recommendedName>
</protein>
<reference evidence="2 3" key="2">
    <citation type="submission" date="2007-09" db="EMBL/GenBank/DDBJ databases">
        <authorList>
            <person name="Fulton L."/>
            <person name="Clifton S."/>
            <person name="Fulton B."/>
            <person name="Xu J."/>
            <person name="Minx P."/>
            <person name="Pepin K.H."/>
            <person name="Johnson M."/>
            <person name="Thiruvilangam P."/>
            <person name="Bhonagiri V."/>
            <person name="Nash W.E."/>
            <person name="Mardis E.R."/>
            <person name="Wilson R.K."/>
        </authorList>
    </citation>
    <scope>NUCLEOTIDE SEQUENCE [LARGE SCALE GENOMIC DNA]</scope>
    <source>
        <strain evidence="2 3">DSM 3991</strain>
    </source>
</reference>
<feature type="domain" description="Polysaccharide pyruvyl transferase" evidence="1">
    <location>
        <begin position="15"/>
        <end position="274"/>
    </location>
</feature>
<dbReference type="Pfam" id="PF04230">
    <property type="entry name" value="PS_pyruv_trans"/>
    <property type="match status" value="1"/>
</dbReference>
<dbReference type="STRING" id="428127.EUBDOL_01732"/>
<evidence type="ECO:0000313" key="3">
    <source>
        <dbReference type="Proteomes" id="UP000004090"/>
    </source>
</evidence>
<comment type="caution">
    <text evidence="2">The sequence shown here is derived from an EMBL/GenBank/DDBJ whole genome shotgun (WGS) entry which is preliminary data.</text>
</comment>
<dbReference type="EMBL" id="ABAW02000024">
    <property type="protein sequence ID" value="EDP10488.1"/>
    <property type="molecule type" value="Genomic_DNA"/>
</dbReference>
<dbReference type="Proteomes" id="UP000004090">
    <property type="component" value="Unassembled WGS sequence"/>
</dbReference>
<dbReference type="HOGENOM" id="CLU_077611_0_0_9"/>
<name>A8RE99_9FIRM</name>
<sequence>MKTVVLFDPSIRSLNMGDHIIMKSAKDELKEIISDKFLIHCATHQPPVTCYQNTRLNPKIKIYDDAQFKFICGSNLLWKNLMIPRPTFNVNLFNTKIYENSILMGVGTNSSNKNANLYTRIIYNRILSEKFYHSVRDERTKRFVESLGFKAINTGCPTMWKFNKEFCKQIPTHKSSKVVFTLTDYSQEQREDQELINILVKNYEKVYFWLQGASDEEYFDSLANTKGIIKVAPTLEAYEAILNEGDIDYVGTRLHAGMYAMQHKVRTIILAIDNRVRDMKETYHINTVERTDINSLDSLVNSTITTQISINENNINEWMSQFK</sequence>
<dbReference type="InterPro" id="IPR007345">
    <property type="entry name" value="Polysacch_pyruvyl_Trfase"/>
</dbReference>
<reference evidence="2 3" key="1">
    <citation type="submission" date="2007-09" db="EMBL/GenBank/DDBJ databases">
        <title>Draft genome sequence of Eubacterium dolichum (DSM 3991).</title>
        <authorList>
            <person name="Sudarsanam P."/>
            <person name="Ley R."/>
            <person name="Guruge J."/>
            <person name="Turnbaugh P.J."/>
            <person name="Mahowald M."/>
            <person name="Liep D."/>
            <person name="Gordon J."/>
        </authorList>
    </citation>
    <scope>NUCLEOTIDE SEQUENCE [LARGE SCALE GENOMIC DNA]</scope>
    <source>
        <strain evidence="2 3">DSM 3991</strain>
    </source>
</reference>
<gene>
    <name evidence="2" type="ORF">EUBDOL_01732</name>
</gene>
<evidence type="ECO:0000313" key="2">
    <source>
        <dbReference type="EMBL" id="EDP10488.1"/>
    </source>
</evidence>
<organism evidence="2 3">
    <name type="scientific">Amedibacillus dolichus DSM 3991</name>
    <dbReference type="NCBI Taxonomy" id="428127"/>
    <lineage>
        <taxon>Bacteria</taxon>
        <taxon>Bacillati</taxon>
        <taxon>Bacillota</taxon>
        <taxon>Erysipelotrichia</taxon>
        <taxon>Erysipelotrichales</taxon>
        <taxon>Erysipelotrichaceae</taxon>
        <taxon>Amedibacillus</taxon>
    </lineage>
</organism>
<accession>A8RE99</accession>
<dbReference type="eggNOG" id="COG2327">
    <property type="taxonomic scope" value="Bacteria"/>
</dbReference>
<evidence type="ECO:0000259" key="1">
    <source>
        <dbReference type="Pfam" id="PF04230"/>
    </source>
</evidence>
<dbReference type="RefSeq" id="WP_004800386.1">
    <property type="nucleotide sequence ID" value="NZ_DS483477.1"/>
</dbReference>
<dbReference type="AlphaFoldDB" id="A8RE99"/>
<proteinExistence type="predicted"/>
<dbReference type="GeneID" id="92793833"/>